<evidence type="ECO:0000259" key="2">
    <source>
        <dbReference type="PROSITE" id="PS50076"/>
    </source>
</evidence>
<dbReference type="SMART" id="SM00271">
    <property type="entry name" value="DnaJ"/>
    <property type="match status" value="1"/>
</dbReference>
<evidence type="ECO:0000259" key="3">
    <source>
        <dbReference type="PROSITE" id="PS50994"/>
    </source>
</evidence>
<keyword evidence="5" id="KW-1185">Reference proteome</keyword>
<dbReference type="InterPro" id="IPR026894">
    <property type="entry name" value="DnaJ_X"/>
</dbReference>
<feature type="region of interest" description="Disordered" evidence="1">
    <location>
        <begin position="1423"/>
        <end position="1456"/>
    </location>
</feature>
<sequence>MVDLTVDPEDVYPNAYSLSPGASRDMFGVQHIPKHDTVKLTEYTYLLLKHQVALIINGYGLLRIISTGSVAPDEFITNASGQLAENPVDSASPDWTYNWDVNLEHYISLRCSTEGVLGEGIYVNLVLHSREGNAAETDSCGTQDANTGSSQGHLSRGQSNSYRGRGRGSNNNRPQCQLCGRFGYVVQKCYHHFDINYTGVSGSESLTENGSKSTVYFPFPYAPGYYSFPGFSPGFASNASYDSHGTSPSFLTPSSASYVSTVPKNSGSSSAASPDYLWYPDTSATHHVTNDMFVFKSGTHYTGGNSLLMGNGDGIPITHFTRDNGVFMEFHPSECLVKDTQTQVILLRGRLTDDGLYQLLPCEDHRSPCLVNNVSKSPLSLKLWHQRLGHPSLDIVQHILKSCSLVFNKTEATDGGGEYQPLRKWFCANGVQHRPSCPGTSEQNGKAERKHRHIVETGLTMLARAFLPQKFWSYVFVSAVYLINRLPTPVLHGKSPFEALHRVFPDYSFLRVFGCACYPCLRLFNHHKLDFRSKKCVFLGYSTTHKGYKCLDDSGRVIISKHVVFDESTFPYEVCNISGVAPDNGVSTGIIPLVSHVQTVHAPPNSTRASPPAHAPHAPALSSPAPLTNAQFSITNIPIVSPVQTMTGPSTRAPTNAPFSIGDIPIATMHVPSHAPTNAPSTSCPTISTSTMRATHASTMRTNNPCTAGHTPSPLNSTDALLNGNNPCDAPSIHVDNALGPMRDAPSMHSLDSLIASGPRVAPLSPMQAPLGENTSHAIDSTHGAPLSTHGTTLLNYDNAHAPKAPPTPRDFQIHENGGQIVVPTRDSLAPETDEQILPARGIMEPMLASLNFVCNEAHDAPSNSSRTPAHGAMADHNNALGATPFGAMADRDNVHRAISTGNNACGAILVQNSHPMVTRAKDGIRKPRQKFDALIANNTWSLVPLPKDRVPVNCKWIFKVKHNADGSVSRYKACLVAKGFLQRPGIDFHEVFSLVVKPVTLLGSVLRAFENTWSLKDDIILTGSDASEVQCVIEKLKSRFSLKDLGSLNFFLASSRMSLTGFADANWGSDPDDRRSMTAEAEYRSAASAAANIVWIELLLQELCVVPHGKATLWCDNSSTVAVNEVPAYEQVADVLTKSLSSSSFLKHRQKLLATQVHPDKNPNDPHAAERFQVLGEAYQVLSDPVQRDAYNRNGKYSISTDTMLDPTAVFALLFGSELFEDYIGHVAVASMASSELPNEADNPEKQNDKFSMIHGSSFVVNHECRLFKRKGRKKSEARRLSDTAFVVDILHTIGYVYSKQVAQELAKKAIYLGVPFLAEWVRHKGHFCAFQLLQLQEDMLGKFKMDGSGPENDVESHLSLNKETLMNSLWKLNVVDIEVTLVHVCQMFSQSVYKCCGKIMSRRNSKLRPLALKILRKEQEARNGGTSRRKKVAEIDDDDDRSSSESSSEDKSPRAGIGRLFRCLCNPAFDVDDDEIVFKSK</sequence>
<dbReference type="PRINTS" id="PR00625">
    <property type="entry name" value="JDOMAIN"/>
</dbReference>
<dbReference type="Pfam" id="PF07727">
    <property type="entry name" value="RVT_2"/>
    <property type="match status" value="1"/>
</dbReference>
<dbReference type="InterPro" id="IPR013103">
    <property type="entry name" value="RVT_2"/>
</dbReference>
<organism evidence="4 5">
    <name type="scientific">Hibiscus syriacus</name>
    <name type="common">Rose of Sharon</name>
    <dbReference type="NCBI Taxonomy" id="106335"/>
    <lineage>
        <taxon>Eukaryota</taxon>
        <taxon>Viridiplantae</taxon>
        <taxon>Streptophyta</taxon>
        <taxon>Embryophyta</taxon>
        <taxon>Tracheophyta</taxon>
        <taxon>Spermatophyta</taxon>
        <taxon>Magnoliopsida</taxon>
        <taxon>eudicotyledons</taxon>
        <taxon>Gunneridae</taxon>
        <taxon>Pentapetalae</taxon>
        <taxon>rosids</taxon>
        <taxon>malvids</taxon>
        <taxon>Malvales</taxon>
        <taxon>Malvaceae</taxon>
        <taxon>Malvoideae</taxon>
        <taxon>Hibiscus</taxon>
    </lineage>
</organism>
<dbReference type="PROSITE" id="PS50076">
    <property type="entry name" value="DNAJ_2"/>
    <property type="match status" value="1"/>
</dbReference>
<evidence type="ECO:0000313" key="4">
    <source>
        <dbReference type="EMBL" id="KAE8697187.1"/>
    </source>
</evidence>
<feature type="compositionally biased region" description="Low complexity" evidence="1">
    <location>
        <begin position="609"/>
        <end position="624"/>
    </location>
</feature>
<dbReference type="InterPro" id="IPR001623">
    <property type="entry name" value="DnaJ_domain"/>
</dbReference>
<comment type="caution">
    <text evidence="4">The sequence shown here is derived from an EMBL/GenBank/DDBJ whole genome shotgun (WGS) entry which is preliminary data.</text>
</comment>
<reference evidence="4" key="1">
    <citation type="submission" date="2019-09" db="EMBL/GenBank/DDBJ databases">
        <title>Draft genome information of white flower Hibiscus syriacus.</title>
        <authorList>
            <person name="Kim Y.-M."/>
        </authorList>
    </citation>
    <scope>NUCLEOTIDE SEQUENCE [LARGE SCALE GENOMIC DNA]</scope>
    <source>
        <strain evidence="4">YM2019G1</strain>
    </source>
</reference>
<dbReference type="InterPro" id="IPR057670">
    <property type="entry name" value="SH3_retrovirus"/>
</dbReference>
<proteinExistence type="predicted"/>
<dbReference type="InterPro" id="IPR036869">
    <property type="entry name" value="J_dom_sf"/>
</dbReference>
<dbReference type="Pfam" id="PF00226">
    <property type="entry name" value="DnaJ"/>
    <property type="match status" value="1"/>
</dbReference>
<evidence type="ECO:0000313" key="5">
    <source>
        <dbReference type="Proteomes" id="UP000436088"/>
    </source>
</evidence>
<dbReference type="PROSITE" id="PS50994">
    <property type="entry name" value="INTEGRASE"/>
    <property type="match status" value="1"/>
</dbReference>
<dbReference type="PANTHER" id="PTHR44094">
    <property type="entry name" value="DNAJ HEAT SHOCK N-TERMINAL DOMAIN-CONTAINING PROTEIN"/>
    <property type="match status" value="1"/>
</dbReference>
<evidence type="ECO:0000256" key="1">
    <source>
        <dbReference type="SAM" id="MobiDB-lite"/>
    </source>
</evidence>
<feature type="compositionally biased region" description="Low complexity" evidence="1">
    <location>
        <begin position="155"/>
        <end position="170"/>
    </location>
</feature>
<dbReference type="GO" id="GO:0004386">
    <property type="term" value="F:helicase activity"/>
    <property type="evidence" value="ECO:0007669"/>
    <property type="project" value="UniProtKB-KW"/>
</dbReference>
<name>A0A6A3A0R2_HIBSY</name>
<gene>
    <name evidence="4" type="ORF">F3Y22_tig00110630pilonHSYRG00179</name>
</gene>
<feature type="region of interest" description="Disordered" evidence="1">
    <location>
        <begin position="601"/>
        <end position="624"/>
    </location>
</feature>
<dbReference type="InterPro" id="IPR018253">
    <property type="entry name" value="DnaJ_domain_CS"/>
</dbReference>
<feature type="region of interest" description="Disordered" evidence="1">
    <location>
        <begin position="136"/>
        <end position="170"/>
    </location>
</feature>
<dbReference type="Pfam" id="PF13976">
    <property type="entry name" value="gag_pre-integrs"/>
    <property type="match status" value="1"/>
</dbReference>
<feature type="domain" description="J" evidence="2">
    <location>
        <begin position="1129"/>
        <end position="1196"/>
    </location>
</feature>
<accession>A0A6A3A0R2</accession>
<dbReference type="SUPFAM" id="SSF46565">
    <property type="entry name" value="Chaperone J-domain"/>
    <property type="match status" value="1"/>
</dbReference>
<dbReference type="CDD" id="cd09272">
    <property type="entry name" value="RNase_HI_RT_Ty1"/>
    <property type="match status" value="1"/>
</dbReference>
<dbReference type="SUPFAM" id="SSF53098">
    <property type="entry name" value="Ribonuclease H-like"/>
    <property type="match status" value="1"/>
</dbReference>
<dbReference type="GO" id="GO:0003676">
    <property type="term" value="F:nucleic acid binding"/>
    <property type="evidence" value="ECO:0007669"/>
    <property type="project" value="InterPro"/>
</dbReference>
<dbReference type="Gene3D" id="3.30.420.10">
    <property type="entry name" value="Ribonuclease H-like superfamily/Ribonuclease H"/>
    <property type="match status" value="1"/>
</dbReference>
<feature type="domain" description="Integrase catalytic" evidence="3">
    <location>
        <begin position="413"/>
        <end position="504"/>
    </location>
</feature>
<dbReference type="InterPro" id="IPR036397">
    <property type="entry name" value="RNaseH_sf"/>
</dbReference>
<dbReference type="Gene3D" id="1.10.287.110">
    <property type="entry name" value="DnaJ domain"/>
    <property type="match status" value="1"/>
</dbReference>
<dbReference type="CDD" id="cd06257">
    <property type="entry name" value="DnaJ"/>
    <property type="match status" value="1"/>
</dbReference>
<feature type="compositionally biased region" description="Polar residues" evidence="1">
    <location>
        <begin position="139"/>
        <end position="153"/>
    </location>
</feature>
<dbReference type="InterPro" id="IPR012337">
    <property type="entry name" value="RNaseH-like_sf"/>
</dbReference>
<dbReference type="GO" id="GO:0015074">
    <property type="term" value="P:DNA integration"/>
    <property type="evidence" value="ECO:0007669"/>
    <property type="project" value="InterPro"/>
</dbReference>
<dbReference type="Proteomes" id="UP000436088">
    <property type="component" value="Unassembled WGS sequence"/>
</dbReference>
<dbReference type="Pfam" id="PF25597">
    <property type="entry name" value="SH3_retrovirus"/>
    <property type="match status" value="1"/>
</dbReference>
<dbReference type="InterPro" id="IPR052423">
    <property type="entry name" value="EMIR"/>
</dbReference>
<dbReference type="InterPro" id="IPR001584">
    <property type="entry name" value="Integrase_cat-core"/>
</dbReference>
<dbReference type="EMBL" id="VEPZ02001054">
    <property type="protein sequence ID" value="KAE8697187.1"/>
    <property type="molecule type" value="Genomic_DNA"/>
</dbReference>
<dbReference type="PANTHER" id="PTHR44094:SF14">
    <property type="entry name" value="DNAJ HEAT SHOCK N-TERMINAL DOMAIN-CONTAINING PROTEIN"/>
    <property type="match status" value="1"/>
</dbReference>
<protein>
    <submittedName>
        <fullName evidence="4">DEAD-box ATP-dependent RNA helicase 29-like</fullName>
    </submittedName>
</protein>
<dbReference type="Pfam" id="PF14308">
    <property type="entry name" value="DnaJ-X"/>
    <property type="match status" value="1"/>
</dbReference>
<dbReference type="InterPro" id="IPR025724">
    <property type="entry name" value="GAG-pre-integrase_dom"/>
</dbReference>
<dbReference type="PROSITE" id="PS00636">
    <property type="entry name" value="DNAJ_1"/>
    <property type="match status" value="1"/>
</dbReference>